<dbReference type="InterPro" id="IPR052337">
    <property type="entry name" value="SAT4-like"/>
</dbReference>
<feature type="domain" description="Rhodopsin" evidence="8">
    <location>
        <begin position="91"/>
        <end position="330"/>
    </location>
</feature>
<evidence type="ECO:0000256" key="2">
    <source>
        <dbReference type="ARBA" id="ARBA00022692"/>
    </source>
</evidence>
<evidence type="ECO:0000256" key="3">
    <source>
        <dbReference type="ARBA" id="ARBA00022989"/>
    </source>
</evidence>
<keyword evidence="10" id="KW-1185">Reference proteome</keyword>
<feature type="transmembrane region" description="Helical" evidence="7">
    <location>
        <begin position="304"/>
        <end position="322"/>
    </location>
</feature>
<gene>
    <name evidence="9" type="ORF">B0J12DRAFT_325101</name>
</gene>
<keyword evidence="3 7" id="KW-1133">Transmembrane helix</keyword>
<evidence type="ECO:0000256" key="6">
    <source>
        <dbReference type="SAM" id="MobiDB-lite"/>
    </source>
</evidence>
<feature type="transmembrane region" description="Helical" evidence="7">
    <location>
        <begin position="265"/>
        <end position="284"/>
    </location>
</feature>
<reference evidence="9 10" key="1">
    <citation type="journal article" date="2021" name="Nat. Commun.">
        <title>Genetic determinants of endophytism in the Arabidopsis root mycobiome.</title>
        <authorList>
            <person name="Mesny F."/>
            <person name="Miyauchi S."/>
            <person name="Thiergart T."/>
            <person name="Pickel B."/>
            <person name="Atanasova L."/>
            <person name="Karlsson M."/>
            <person name="Huettel B."/>
            <person name="Barry K.W."/>
            <person name="Haridas S."/>
            <person name="Chen C."/>
            <person name="Bauer D."/>
            <person name="Andreopoulos W."/>
            <person name="Pangilinan J."/>
            <person name="LaButti K."/>
            <person name="Riley R."/>
            <person name="Lipzen A."/>
            <person name="Clum A."/>
            <person name="Drula E."/>
            <person name="Henrissat B."/>
            <person name="Kohler A."/>
            <person name="Grigoriev I.V."/>
            <person name="Martin F.M."/>
            <person name="Hacquard S."/>
        </authorList>
    </citation>
    <scope>NUCLEOTIDE SEQUENCE [LARGE SCALE GENOMIC DNA]</scope>
    <source>
        <strain evidence="9 10">MPI-SDFR-AT-0080</strain>
    </source>
</reference>
<feature type="transmembrane region" description="Helical" evidence="7">
    <location>
        <begin position="228"/>
        <end position="253"/>
    </location>
</feature>
<organism evidence="9 10">
    <name type="scientific">Macrophomina phaseolina</name>
    <dbReference type="NCBI Taxonomy" id="35725"/>
    <lineage>
        <taxon>Eukaryota</taxon>
        <taxon>Fungi</taxon>
        <taxon>Dikarya</taxon>
        <taxon>Ascomycota</taxon>
        <taxon>Pezizomycotina</taxon>
        <taxon>Dothideomycetes</taxon>
        <taxon>Dothideomycetes incertae sedis</taxon>
        <taxon>Botryosphaeriales</taxon>
        <taxon>Botryosphaeriaceae</taxon>
        <taxon>Macrophomina</taxon>
    </lineage>
</organism>
<dbReference type="PANTHER" id="PTHR33048">
    <property type="entry name" value="PTH11-LIKE INTEGRAL MEMBRANE PROTEIN (AFU_ORTHOLOGUE AFUA_5G11245)"/>
    <property type="match status" value="1"/>
</dbReference>
<sequence>MLHTYGAIPECFLYILRNQICTRIFRYFQKFPLVTRGLMQFRTLQPREEVIGVIPPPPGVTPNFVRPAYNGHSYLVCHIVFSVLSATLVALRLYTTRFVTHRVGLDDYSVAFSWLLAFSSSITFCLMLRYGLGHHIWDVRFSTFNRHFMKIGAIAGTFYGISIMFAKISILIFYLRFSQSKSIRRIIYATMVFVIIYSILFSFEWMYACRPIDKYWDLTITSGSCIDWLKITIVSGAFNTATDAIILLLPVWMLWNLRLPKRQKIGVMLVMMTGGLVVAVSIIRTKATVELAKTLDLTWSMTNPVIWGAIEMHVAIICACLPEGKPFLRRHFPKVIGSSLNSHEGTRSYRRGSIRLKEFSVKHADEIPLHQPPKGATDGASQTDGSTCTIEQA</sequence>
<evidence type="ECO:0000256" key="4">
    <source>
        <dbReference type="ARBA" id="ARBA00023136"/>
    </source>
</evidence>
<evidence type="ECO:0000259" key="8">
    <source>
        <dbReference type="Pfam" id="PF20684"/>
    </source>
</evidence>
<comment type="caution">
    <text evidence="9">The sequence shown here is derived from an EMBL/GenBank/DDBJ whole genome shotgun (WGS) entry which is preliminary data.</text>
</comment>
<dbReference type="EMBL" id="JAGTJR010000047">
    <property type="protein sequence ID" value="KAH7029959.1"/>
    <property type="molecule type" value="Genomic_DNA"/>
</dbReference>
<accession>A0ABQ8FVG4</accession>
<evidence type="ECO:0000256" key="7">
    <source>
        <dbReference type="SAM" id="Phobius"/>
    </source>
</evidence>
<evidence type="ECO:0000313" key="10">
    <source>
        <dbReference type="Proteomes" id="UP000774617"/>
    </source>
</evidence>
<feature type="transmembrane region" description="Helical" evidence="7">
    <location>
        <begin position="186"/>
        <end position="208"/>
    </location>
</feature>
<protein>
    <recommendedName>
        <fullName evidence="8">Rhodopsin domain-containing protein</fullName>
    </recommendedName>
</protein>
<dbReference type="PANTHER" id="PTHR33048:SF124">
    <property type="entry name" value="INTEGRAL MEMBRANE PROTEIN"/>
    <property type="match status" value="1"/>
</dbReference>
<comment type="similarity">
    <text evidence="5">Belongs to the SAT4 family.</text>
</comment>
<feature type="transmembrane region" description="Helical" evidence="7">
    <location>
        <begin position="112"/>
        <end position="131"/>
    </location>
</feature>
<dbReference type="Proteomes" id="UP000774617">
    <property type="component" value="Unassembled WGS sequence"/>
</dbReference>
<feature type="transmembrane region" description="Helical" evidence="7">
    <location>
        <begin position="151"/>
        <end position="174"/>
    </location>
</feature>
<feature type="compositionally biased region" description="Polar residues" evidence="6">
    <location>
        <begin position="379"/>
        <end position="393"/>
    </location>
</feature>
<keyword evidence="4 7" id="KW-0472">Membrane</keyword>
<dbReference type="InterPro" id="IPR049326">
    <property type="entry name" value="Rhodopsin_dom_fungi"/>
</dbReference>
<feature type="region of interest" description="Disordered" evidence="6">
    <location>
        <begin position="367"/>
        <end position="393"/>
    </location>
</feature>
<evidence type="ECO:0000313" key="9">
    <source>
        <dbReference type="EMBL" id="KAH7029959.1"/>
    </source>
</evidence>
<name>A0ABQ8FVG4_9PEZI</name>
<dbReference type="Pfam" id="PF20684">
    <property type="entry name" value="Fung_rhodopsin"/>
    <property type="match status" value="1"/>
</dbReference>
<evidence type="ECO:0000256" key="5">
    <source>
        <dbReference type="ARBA" id="ARBA00038359"/>
    </source>
</evidence>
<keyword evidence="2 7" id="KW-0812">Transmembrane</keyword>
<comment type="subcellular location">
    <subcellularLocation>
        <location evidence="1">Membrane</location>
        <topology evidence="1">Multi-pass membrane protein</topology>
    </subcellularLocation>
</comment>
<evidence type="ECO:0000256" key="1">
    <source>
        <dbReference type="ARBA" id="ARBA00004141"/>
    </source>
</evidence>
<proteinExistence type="inferred from homology"/>
<feature type="transmembrane region" description="Helical" evidence="7">
    <location>
        <begin position="72"/>
        <end position="91"/>
    </location>
</feature>